<organism evidence="1">
    <name type="scientific">marine metagenome</name>
    <dbReference type="NCBI Taxonomy" id="408172"/>
    <lineage>
        <taxon>unclassified sequences</taxon>
        <taxon>metagenomes</taxon>
        <taxon>ecological metagenomes</taxon>
    </lineage>
</organism>
<dbReference type="Gene3D" id="3.40.50.450">
    <property type="match status" value="1"/>
</dbReference>
<reference evidence="1" key="1">
    <citation type="submission" date="2018-05" db="EMBL/GenBank/DDBJ databases">
        <authorList>
            <person name="Lanie J.A."/>
            <person name="Ng W.-L."/>
            <person name="Kazmierczak K.M."/>
            <person name="Andrzejewski T.M."/>
            <person name="Davidsen T.M."/>
            <person name="Wayne K.J."/>
            <person name="Tettelin H."/>
            <person name="Glass J.I."/>
            <person name="Rusch D."/>
            <person name="Podicherti R."/>
            <person name="Tsui H.-C.T."/>
            <person name="Winkler M.E."/>
        </authorList>
    </citation>
    <scope>NUCLEOTIDE SEQUENCE</scope>
</reference>
<gene>
    <name evidence="1" type="ORF">METZ01_LOCUS13253</name>
</gene>
<accession>A0A381P245</accession>
<dbReference type="EMBL" id="UINC01000741">
    <property type="protein sequence ID" value="SUZ60399.1"/>
    <property type="molecule type" value="Genomic_DNA"/>
</dbReference>
<proteinExistence type="predicted"/>
<dbReference type="AlphaFoldDB" id="A0A381P245"/>
<evidence type="ECO:0008006" key="2">
    <source>
        <dbReference type="Google" id="ProtNLM"/>
    </source>
</evidence>
<name>A0A381P245_9ZZZZ</name>
<sequence>MENAPELGRAWRDEMTAWLNNQLGHTVFNPVEIQNETLTTEEFENFRSWRFNQRALFKLAVRKLIKRDLDAIDNEIDYVICYWDETVLKGGGTHGEVTLAHRMGIPVYLVMNMPFDDVSSWILGCCEGEFDSFVDLKQFLVEEYSG</sequence>
<evidence type="ECO:0000313" key="1">
    <source>
        <dbReference type="EMBL" id="SUZ60399.1"/>
    </source>
</evidence>
<protein>
    <recommendedName>
        <fullName evidence="2">Nucleoside 2-deoxyribosyltransferase</fullName>
    </recommendedName>
</protein>